<protein>
    <submittedName>
        <fullName evidence="1">Uncharacterized protein</fullName>
    </submittedName>
</protein>
<keyword evidence="2" id="KW-1185">Reference proteome</keyword>
<dbReference type="EMBL" id="JWHR01000068">
    <property type="protein sequence ID" value="KHS57638.1"/>
    <property type="molecule type" value="Genomic_DNA"/>
</dbReference>
<sequence>MEVQKSKNMTVGQATLEVYKAIESLGCEFDIEELKELRKYVLGCIDKDGGSEKVKNIFTFVFDNYNELKGLIN</sequence>
<evidence type="ECO:0000313" key="2">
    <source>
        <dbReference type="Proteomes" id="UP000031189"/>
    </source>
</evidence>
<dbReference type="AlphaFoldDB" id="A0A0B3VXX0"/>
<proteinExistence type="predicted"/>
<comment type="caution">
    <text evidence="1">The sequence shown here is derived from an EMBL/GenBank/DDBJ whole genome shotgun (WGS) entry which is preliminary data.</text>
</comment>
<organism evidence="1 2">
    <name type="scientific">Terrisporobacter othiniensis</name>
    <dbReference type="NCBI Taxonomy" id="1577792"/>
    <lineage>
        <taxon>Bacteria</taxon>
        <taxon>Bacillati</taxon>
        <taxon>Bacillota</taxon>
        <taxon>Clostridia</taxon>
        <taxon>Peptostreptococcales</taxon>
        <taxon>Peptostreptococcaceae</taxon>
        <taxon>Terrisporobacter</taxon>
    </lineage>
</organism>
<accession>A0A0B3VXX0</accession>
<gene>
    <name evidence="1" type="ORF">QX51_07365</name>
</gene>
<evidence type="ECO:0000313" key="1">
    <source>
        <dbReference type="EMBL" id="KHS57638.1"/>
    </source>
</evidence>
<dbReference type="OrthoDB" id="9889335at2"/>
<name>A0A0B3VXX0_9FIRM</name>
<reference evidence="1 2" key="1">
    <citation type="submission" date="2014-12" db="EMBL/GenBank/DDBJ databases">
        <title>Draft genome sequence of Terrisporobacter sp. 08-306576, isolated from the blood culture of a bacteremia patient.</title>
        <authorList>
            <person name="Lund L.C."/>
            <person name="Sydenham T.V."/>
            <person name="Hogh S.V."/>
            <person name="Skov M.N."/>
            <person name="Kemp M."/>
            <person name="Justesen U.S."/>
        </authorList>
    </citation>
    <scope>NUCLEOTIDE SEQUENCE [LARGE SCALE GENOMIC DNA]</scope>
    <source>
        <strain evidence="1 2">08-306576</strain>
    </source>
</reference>
<dbReference type="RefSeq" id="WP_039679257.1">
    <property type="nucleotide sequence ID" value="NZ_JAXECK010000024.1"/>
</dbReference>
<dbReference type="STRING" id="1577792.QX51_07365"/>
<dbReference type="Proteomes" id="UP000031189">
    <property type="component" value="Unassembled WGS sequence"/>
</dbReference>